<keyword evidence="2" id="KW-1185">Reference proteome</keyword>
<dbReference type="EMBL" id="CP009416">
    <property type="protein sequence ID" value="AJD89901.1"/>
    <property type="molecule type" value="Genomic_DNA"/>
</dbReference>
<evidence type="ECO:0000313" key="1">
    <source>
        <dbReference type="EMBL" id="AJD89901.1"/>
    </source>
</evidence>
<evidence type="ECO:0000313" key="2">
    <source>
        <dbReference type="Proteomes" id="UP000031449"/>
    </source>
</evidence>
<dbReference type="HOGENOM" id="CLU_3169055_0_0_9"/>
<gene>
    <name evidence="1" type="ORF">JMA_05840</name>
</gene>
<name>A0A0B5AIL8_9BACL</name>
<organism evidence="1 2">
    <name type="scientific">Jeotgalibacillus malaysiensis</name>
    <dbReference type="NCBI Taxonomy" id="1508404"/>
    <lineage>
        <taxon>Bacteria</taxon>
        <taxon>Bacillati</taxon>
        <taxon>Bacillota</taxon>
        <taxon>Bacilli</taxon>
        <taxon>Bacillales</taxon>
        <taxon>Caryophanaceae</taxon>
        <taxon>Jeotgalibacillus</taxon>
    </lineage>
</organism>
<sequence>MRLFVEKQVWSLEQTMVFLEKHEWFVEKTIMFLEKCNKTYDENKKTR</sequence>
<accession>A0A0B5AIL8</accession>
<reference evidence="1 2" key="1">
    <citation type="submission" date="2014-08" db="EMBL/GenBank/DDBJ databases">
        <title>Complete genome of a marine bacteria Jeotgalibacillus malaysiensis.</title>
        <authorList>
            <person name="Yaakop A.S."/>
            <person name="Chan K.-G."/>
            <person name="Goh K.M."/>
        </authorList>
    </citation>
    <scope>NUCLEOTIDE SEQUENCE [LARGE SCALE GENOMIC DNA]</scope>
    <source>
        <strain evidence="1 2">D5</strain>
    </source>
</reference>
<dbReference type="STRING" id="1508404.JMA_05840"/>
<dbReference type="KEGG" id="jeo:JMA_05840"/>
<dbReference type="Proteomes" id="UP000031449">
    <property type="component" value="Chromosome"/>
</dbReference>
<proteinExistence type="predicted"/>
<dbReference type="AlphaFoldDB" id="A0A0B5AIL8"/>
<protein>
    <submittedName>
        <fullName evidence="1">Uncharacterized protein</fullName>
    </submittedName>
</protein>
<dbReference type="BioCyc" id="JESP1508404:G14D9-9801-MONOMER"/>